<dbReference type="KEGG" id="tet:TTHERM_00490710"/>
<gene>
    <name evidence="3" type="ORF">TTHERM_00490710</name>
</gene>
<dbReference type="RefSeq" id="XP_001016848.2">
    <property type="nucleotide sequence ID" value="XM_001016848.2"/>
</dbReference>
<keyword evidence="4" id="KW-1185">Reference proteome</keyword>
<dbReference type="GO" id="GO:1990683">
    <property type="term" value="P:DNA double-strand break attachment to nuclear envelope"/>
    <property type="evidence" value="ECO:0007669"/>
    <property type="project" value="TreeGrafter"/>
</dbReference>
<dbReference type="AlphaFoldDB" id="Q23JA1"/>
<evidence type="ECO:0000259" key="2">
    <source>
        <dbReference type="PROSITE" id="PS50172"/>
    </source>
</evidence>
<dbReference type="GO" id="GO:0035361">
    <property type="term" value="C:Cul8-RING ubiquitin ligase complex"/>
    <property type="evidence" value="ECO:0007669"/>
    <property type="project" value="TreeGrafter"/>
</dbReference>
<dbReference type="GO" id="GO:0005634">
    <property type="term" value="C:nucleus"/>
    <property type="evidence" value="ECO:0007669"/>
    <property type="project" value="TreeGrafter"/>
</dbReference>
<dbReference type="STRING" id="312017.Q23JA1"/>
<dbReference type="PANTHER" id="PTHR47667:SF1">
    <property type="entry name" value="REGULATOR OF TY1 TRANSPOSITION PROTEIN 107"/>
    <property type="match status" value="1"/>
</dbReference>
<sequence length="442" mass="50949">MKSFDLVLVTGNKASDKQIFQMLSGKNVIGTNIKCTTQIEQKLIKPMHFELLINKSGRITIIPLTSGMQIMQKNKKLKELDVNQCYDLEIKQSFYIERTYACYLEEAVTKKSPIQPSQQGKQSIWNLKNNAQNNEDKNKKKLKKEAMDIDSQVLSESTQSKSDEIDDLADEDYDNQEEQEEIVKDEIKRRKAPSNSSKNSVSKKIKSPNSCETTTIMQAEKKIEVEEQKTNTKQNNNNKQKKQVRVILSNCNLTNAEKNKMIKLGAVFVENQEEDFDVVVMEEFRRRAKLLIGLNKKAWIVSKGWILDCIDDDELITDFCEYLIEVPLEDQKKYNNLNLDNVQYNIQKGKGFKLFENCSFFLQGQYKNILIDELQAIIISGGGKIINNLNHSFSSDKQKQIAVIEDPKKIKNPLNNTLYVDPEYILLSTLKQQIQTKCIYNI</sequence>
<accession>Q23JA1</accession>
<evidence type="ECO:0000256" key="1">
    <source>
        <dbReference type="SAM" id="MobiDB-lite"/>
    </source>
</evidence>
<dbReference type="Pfam" id="PF16770">
    <property type="entry name" value="RTT107_BRCT_5"/>
    <property type="match status" value="1"/>
</dbReference>
<evidence type="ECO:0000313" key="4">
    <source>
        <dbReference type="Proteomes" id="UP000009168"/>
    </source>
</evidence>
<dbReference type="GO" id="GO:0006302">
    <property type="term" value="P:double-strand break repair"/>
    <property type="evidence" value="ECO:0007669"/>
    <property type="project" value="TreeGrafter"/>
</dbReference>
<feature type="compositionally biased region" description="Acidic residues" evidence="1">
    <location>
        <begin position="164"/>
        <end position="180"/>
    </location>
</feature>
<dbReference type="InParanoid" id="Q23JA1"/>
<proteinExistence type="predicted"/>
<dbReference type="SMART" id="SM00292">
    <property type="entry name" value="BRCT"/>
    <property type="match status" value="2"/>
</dbReference>
<dbReference type="Proteomes" id="UP000009168">
    <property type="component" value="Unassembled WGS sequence"/>
</dbReference>
<dbReference type="EMBL" id="GG662691">
    <property type="protein sequence ID" value="EAR96603.2"/>
    <property type="molecule type" value="Genomic_DNA"/>
</dbReference>
<reference evidence="4" key="1">
    <citation type="journal article" date="2006" name="PLoS Biol.">
        <title>Macronuclear genome sequence of the ciliate Tetrahymena thermophila, a model eukaryote.</title>
        <authorList>
            <person name="Eisen J.A."/>
            <person name="Coyne R.S."/>
            <person name="Wu M."/>
            <person name="Wu D."/>
            <person name="Thiagarajan M."/>
            <person name="Wortman J.R."/>
            <person name="Badger J.H."/>
            <person name="Ren Q."/>
            <person name="Amedeo P."/>
            <person name="Jones K.M."/>
            <person name="Tallon L.J."/>
            <person name="Delcher A.L."/>
            <person name="Salzberg S.L."/>
            <person name="Silva J.C."/>
            <person name="Haas B.J."/>
            <person name="Majoros W.H."/>
            <person name="Farzad M."/>
            <person name="Carlton J.M."/>
            <person name="Smith R.K. Jr."/>
            <person name="Garg J."/>
            <person name="Pearlman R.E."/>
            <person name="Karrer K.M."/>
            <person name="Sun L."/>
            <person name="Manning G."/>
            <person name="Elde N.C."/>
            <person name="Turkewitz A.P."/>
            <person name="Asai D.J."/>
            <person name="Wilkes D.E."/>
            <person name="Wang Y."/>
            <person name="Cai H."/>
            <person name="Collins K."/>
            <person name="Stewart B.A."/>
            <person name="Lee S.R."/>
            <person name="Wilamowska K."/>
            <person name="Weinberg Z."/>
            <person name="Ruzzo W.L."/>
            <person name="Wloga D."/>
            <person name="Gaertig J."/>
            <person name="Frankel J."/>
            <person name="Tsao C.-C."/>
            <person name="Gorovsky M.A."/>
            <person name="Keeling P.J."/>
            <person name="Waller R.F."/>
            <person name="Patron N.J."/>
            <person name="Cherry J.M."/>
            <person name="Stover N.A."/>
            <person name="Krieger C.J."/>
            <person name="del Toro C."/>
            <person name="Ryder H.F."/>
            <person name="Williamson S.C."/>
            <person name="Barbeau R.A."/>
            <person name="Hamilton E.P."/>
            <person name="Orias E."/>
        </authorList>
    </citation>
    <scope>NUCLEOTIDE SEQUENCE [LARGE SCALE GENOMIC DNA]</scope>
    <source>
        <strain evidence="4">SB210</strain>
    </source>
</reference>
<dbReference type="eggNOG" id="ENOG502RT34">
    <property type="taxonomic scope" value="Eukaryota"/>
</dbReference>
<feature type="domain" description="BRCT" evidence="2">
    <location>
        <begin position="263"/>
        <end position="316"/>
    </location>
</feature>
<dbReference type="GeneID" id="7836882"/>
<dbReference type="Gene3D" id="3.40.50.10190">
    <property type="entry name" value="BRCT domain"/>
    <property type="match status" value="2"/>
</dbReference>
<name>Q23JA1_TETTS</name>
<dbReference type="InterPro" id="IPR001357">
    <property type="entry name" value="BRCT_dom"/>
</dbReference>
<protein>
    <submittedName>
        <fullName evidence="3">BRCA1 carboxy-terminus (BRCT) domain protein</fullName>
    </submittedName>
</protein>
<dbReference type="CDD" id="cd17744">
    <property type="entry name" value="BRCT_MDC1_rpt1"/>
    <property type="match status" value="1"/>
</dbReference>
<feature type="domain" description="BRCT" evidence="2">
    <location>
        <begin position="350"/>
        <end position="442"/>
    </location>
</feature>
<dbReference type="PANTHER" id="PTHR47667">
    <property type="entry name" value="REGULATOR OF TY1 TRANSPOSITION PROTEIN 107"/>
    <property type="match status" value="1"/>
</dbReference>
<evidence type="ECO:0000313" key="3">
    <source>
        <dbReference type="EMBL" id="EAR96603.2"/>
    </source>
</evidence>
<dbReference type="SUPFAM" id="SSF52113">
    <property type="entry name" value="BRCT domain"/>
    <property type="match status" value="2"/>
</dbReference>
<dbReference type="Pfam" id="PF16589">
    <property type="entry name" value="BRCT_2"/>
    <property type="match status" value="1"/>
</dbReference>
<dbReference type="InterPro" id="IPR053036">
    <property type="entry name" value="CellCycle_DNARepair_Reg"/>
</dbReference>
<dbReference type="InterPro" id="IPR036420">
    <property type="entry name" value="BRCT_dom_sf"/>
</dbReference>
<dbReference type="HOGENOM" id="CLU_558396_0_0_1"/>
<feature type="region of interest" description="Disordered" evidence="1">
    <location>
        <begin position="126"/>
        <end position="212"/>
    </location>
</feature>
<organism evidence="3 4">
    <name type="scientific">Tetrahymena thermophila (strain SB210)</name>
    <dbReference type="NCBI Taxonomy" id="312017"/>
    <lineage>
        <taxon>Eukaryota</taxon>
        <taxon>Sar</taxon>
        <taxon>Alveolata</taxon>
        <taxon>Ciliophora</taxon>
        <taxon>Intramacronucleata</taxon>
        <taxon>Oligohymenophorea</taxon>
        <taxon>Hymenostomatida</taxon>
        <taxon>Tetrahymenina</taxon>
        <taxon>Tetrahymenidae</taxon>
        <taxon>Tetrahymena</taxon>
    </lineage>
</organism>
<dbReference type="PROSITE" id="PS50172">
    <property type="entry name" value="BRCT"/>
    <property type="match status" value="2"/>
</dbReference>